<dbReference type="Gene3D" id="3.40.50.720">
    <property type="entry name" value="NAD(P)-binding Rossmann-like Domain"/>
    <property type="match status" value="1"/>
</dbReference>
<comment type="caution">
    <text evidence="3">The sequence shown here is derived from an EMBL/GenBank/DDBJ whole genome shotgun (WGS) entry which is preliminary data.</text>
</comment>
<sequence>MEKTKMSETRHVSRRSFIRQATTTGLAGIAVPYYVPAGALGQAGQPSANDRIGVGLIGCGGMGRANLNACASRADVVVTGACDVWKPRSDAVVAQFQGTARPYHDYREMLGAKDIDAVIIASPPHWHCRMAVDACEAGKDLYLQKPMTLHVGESFAVRNAVRRHRRICQVGTQIHASENYRRVVEFIRSGKLGPISVARTFNVMNQGPNGVGDTPNSAPPAEIDWDQWVGPGPMQPFNPLIVRDAYYNCSFMAYSGGWTPGMAPHIIDLPVWALELGYPQSTYCSGGRYVVRDVGDAPDVQEIVWQYPNFTMTWMMSLVNSFAFDFGRGSPARRLGIYFHGLNGTLYSDYGRHEIVPEGDMLADAQPPEKSIPSSPGHEQEWLDCIRSRKQPSCNADYHCRIDVPICLANLSMQLGRAIRFDPTTEKILDDEAARLAVPRYRAPWTFPRQYL</sequence>
<dbReference type="SUPFAM" id="SSF51735">
    <property type="entry name" value="NAD(P)-binding Rossmann-fold domains"/>
    <property type="match status" value="1"/>
</dbReference>
<dbReference type="Pfam" id="PF19051">
    <property type="entry name" value="GFO_IDH_MocA_C2"/>
    <property type="match status" value="1"/>
</dbReference>
<keyword evidence="4" id="KW-1185">Reference proteome</keyword>
<dbReference type="GO" id="GO:0000166">
    <property type="term" value="F:nucleotide binding"/>
    <property type="evidence" value="ECO:0007669"/>
    <property type="project" value="InterPro"/>
</dbReference>
<evidence type="ECO:0000313" key="3">
    <source>
        <dbReference type="EMBL" id="MDI6450723.1"/>
    </source>
</evidence>
<dbReference type="InterPro" id="IPR000683">
    <property type="entry name" value="Gfo/Idh/MocA-like_OxRdtase_N"/>
</dbReference>
<evidence type="ECO:0000259" key="1">
    <source>
        <dbReference type="Pfam" id="PF01408"/>
    </source>
</evidence>
<dbReference type="EMBL" id="JASCXX010000023">
    <property type="protein sequence ID" value="MDI6450723.1"/>
    <property type="molecule type" value="Genomic_DNA"/>
</dbReference>
<protein>
    <submittedName>
        <fullName evidence="3">Gfo/Idh/MocA family oxidoreductase</fullName>
    </submittedName>
</protein>
<dbReference type="InterPro" id="IPR036291">
    <property type="entry name" value="NAD(P)-bd_dom_sf"/>
</dbReference>
<evidence type="ECO:0000259" key="2">
    <source>
        <dbReference type="Pfam" id="PF19051"/>
    </source>
</evidence>
<reference evidence="3" key="1">
    <citation type="submission" date="2023-05" db="EMBL/GenBank/DDBJ databases">
        <title>Anaerotaeda fermentans gen. nov., sp. nov., a novel anaerobic planctomycete of the new family within the order Sedimentisphaerales isolated from Taman Peninsula, Russia.</title>
        <authorList>
            <person name="Khomyakova M.A."/>
            <person name="Merkel A.Y."/>
            <person name="Slobodkin A.I."/>
        </authorList>
    </citation>
    <scope>NUCLEOTIDE SEQUENCE</scope>
    <source>
        <strain evidence="3">M17dextr</strain>
    </source>
</reference>
<feature type="domain" description="Gfo/Idh/MocA-like oxidoreductase bacterial type C-terminal" evidence="2">
    <location>
        <begin position="338"/>
        <end position="446"/>
    </location>
</feature>
<dbReference type="RefSeq" id="WP_349246132.1">
    <property type="nucleotide sequence ID" value="NZ_JASCXX010000023.1"/>
</dbReference>
<name>A0AAW6U455_9BACT</name>
<gene>
    <name evidence="3" type="ORF">QJ522_16815</name>
</gene>
<dbReference type="InterPro" id="IPR006311">
    <property type="entry name" value="TAT_signal"/>
</dbReference>
<feature type="domain" description="Gfo/Idh/MocA-like oxidoreductase N-terminal" evidence="1">
    <location>
        <begin position="52"/>
        <end position="171"/>
    </location>
</feature>
<dbReference type="Pfam" id="PF01408">
    <property type="entry name" value="GFO_IDH_MocA"/>
    <property type="match status" value="1"/>
</dbReference>
<dbReference type="Proteomes" id="UP001431776">
    <property type="component" value="Unassembled WGS sequence"/>
</dbReference>
<proteinExistence type="predicted"/>
<dbReference type="InterPro" id="IPR043906">
    <property type="entry name" value="Gfo/Idh/MocA_OxRdtase_bact_C"/>
</dbReference>
<dbReference type="InterPro" id="IPR050463">
    <property type="entry name" value="Gfo/Idh/MocA_oxidrdct_glycsds"/>
</dbReference>
<accession>A0AAW6U455</accession>
<dbReference type="PROSITE" id="PS51318">
    <property type="entry name" value="TAT"/>
    <property type="match status" value="1"/>
</dbReference>
<organism evidence="3 4">
    <name type="scientific">Anaerobaca lacustris</name>
    <dbReference type="NCBI Taxonomy" id="3044600"/>
    <lineage>
        <taxon>Bacteria</taxon>
        <taxon>Pseudomonadati</taxon>
        <taxon>Planctomycetota</taxon>
        <taxon>Phycisphaerae</taxon>
        <taxon>Sedimentisphaerales</taxon>
        <taxon>Anaerobacaceae</taxon>
        <taxon>Anaerobaca</taxon>
    </lineage>
</organism>
<dbReference type="SUPFAM" id="SSF55347">
    <property type="entry name" value="Glyceraldehyde-3-phosphate dehydrogenase-like, C-terminal domain"/>
    <property type="match status" value="1"/>
</dbReference>
<evidence type="ECO:0000313" key="4">
    <source>
        <dbReference type="Proteomes" id="UP001431776"/>
    </source>
</evidence>
<dbReference type="AlphaFoldDB" id="A0AAW6U455"/>
<dbReference type="Gene3D" id="3.30.360.10">
    <property type="entry name" value="Dihydrodipicolinate Reductase, domain 2"/>
    <property type="match status" value="1"/>
</dbReference>
<dbReference type="PANTHER" id="PTHR43818">
    <property type="entry name" value="BCDNA.GH03377"/>
    <property type="match status" value="1"/>
</dbReference>
<dbReference type="PANTHER" id="PTHR43818:SF5">
    <property type="entry name" value="OXIDOREDUCTASE FAMILY PROTEIN"/>
    <property type="match status" value="1"/>
</dbReference>